<name>A0A507FDJ8_9FUNG</name>
<dbReference type="SMART" id="SM00028">
    <property type="entry name" value="TPR"/>
    <property type="match status" value="5"/>
</dbReference>
<keyword evidence="11" id="KW-1185">Reference proteome</keyword>
<sequence>MADCSVSNSNALKTLVQHSTSRAGPSSYAQRPGQGARMDARMNGNGMRENQSSSSQAAFFGQTPQLRPQHSQPAPFDLSLMRTNLPMAQPHSDWADAFLQTPQTEHQNMPYSVNEFMASNIATQSRSIHAHKTEQLPQMAQFRQNQAMPRFAPASTFNPMYERPQPLAMQSVKTANDLLFDQAFEEAAANATSVSSLPIETLKQTENALVDIQGPDADTLLQKTAAHLIETVDGATNPKFANSKFLEFMKAIRDGEVGIEGNQVVEKSGGETSSAKQAPLSVSDAWVKEVGGLQGSSGFYMNDDEMFGLSEEQQRPLEWATDFTASTADAITDENQFLGDGGETMMEEAFREFYNETGTGPAAQRLTSLPPGLLGARDREWEELTQKWRENEAQYEQGLRAGPQPRVQQRFSMDLSHSYDFIPANPYILKPIEKLRDLSMHRNLSESILSLEAAVQLDPSDATAWKNLGLRQQENENEVAAINALRKASELDPTLVDSWIALAVSYTNENLFSEAYKALESWIQHNQQYSHLFSQKSSINNPHEVLTQVYLSAARQSSSRDLDAGIQMGLGVLFNISSEHEKAMDCFQACLRAQPDDYMLWNKLGATLANSKNATKALEAYDRALQLNPDFLRARYNVAIALIQLGSYTDAAEHLVSVLEAQERNVADIVGEDSSFDEEKLWQLHSLSSGSTWNTLSMIMDRYLNRPDLARAADQKDLSAFRK</sequence>
<keyword evidence="5" id="KW-0677">Repeat</keyword>
<evidence type="ECO:0000256" key="6">
    <source>
        <dbReference type="ARBA" id="ARBA00022803"/>
    </source>
</evidence>
<reference evidence="10 11" key="1">
    <citation type="journal article" date="2019" name="Sci. Rep.">
        <title>Comparative genomics of chytrid fungi reveal insights into the obligate biotrophic and pathogenic lifestyle of Synchytrium endobioticum.</title>
        <authorList>
            <person name="van de Vossenberg B.T.L.H."/>
            <person name="Warris S."/>
            <person name="Nguyen H.D.T."/>
            <person name="van Gent-Pelzer M.P.E."/>
            <person name="Joly D.L."/>
            <person name="van de Geest H.C."/>
            <person name="Bonants P.J.M."/>
            <person name="Smith D.S."/>
            <person name="Levesque C.A."/>
            <person name="van der Lee T.A.J."/>
        </authorList>
    </citation>
    <scope>NUCLEOTIDE SEQUENCE [LARGE SCALE GENOMIC DNA]</scope>
    <source>
        <strain evidence="10 11">CBS 675.73</strain>
    </source>
</reference>
<keyword evidence="6 8" id="KW-0802">TPR repeat</keyword>
<dbReference type="Pfam" id="PF14559">
    <property type="entry name" value="TPR_19"/>
    <property type="match status" value="1"/>
</dbReference>
<comment type="similarity">
    <text evidence="3">Belongs to the peroxisomal targeting signal receptor family.</text>
</comment>
<accession>A0A507FDJ8</accession>
<evidence type="ECO:0000256" key="7">
    <source>
        <dbReference type="ARBA" id="ARBA00023140"/>
    </source>
</evidence>
<dbReference type="EMBL" id="QEAP01000133">
    <property type="protein sequence ID" value="TPX74294.1"/>
    <property type="molecule type" value="Genomic_DNA"/>
</dbReference>
<organism evidence="10 11">
    <name type="scientific">Chytriomyces confervae</name>
    <dbReference type="NCBI Taxonomy" id="246404"/>
    <lineage>
        <taxon>Eukaryota</taxon>
        <taxon>Fungi</taxon>
        <taxon>Fungi incertae sedis</taxon>
        <taxon>Chytridiomycota</taxon>
        <taxon>Chytridiomycota incertae sedis</taxon>
        <taxon>Chytridiomycetes</taxon>
        <taxon>Chytridiales</taxon>
        <taxon>Chytriomycetaceae</taxon>
        <taxon>Chytriomyces</taxon>
    </lineage>
</organism>
<dbReference type="InterPro" id="IPR011990">
    <property type="entry name" value="TPR-like_helical_dom_sf"/>
</dbReference>
<evidence type="ECO:0000256" key="9">
    <source>
        <dbReference type="SAM" id="MobiDB-lite"/>
    </source>
</evidence>
<dbReference type="GO" id="GO:0005829">
    <property type="term" value="C:cytosol"/>
    <property type="evidence" value="ECO:0007669"/>
    <property type="project" value="TreeGrafter"/>
</dbReference>
<evidence type="ECO:0000256" key="5">
    <source>
        <dbReference type="ARBA" id="ARBA00022737"/>
    </source>
</evidence>
<protein>
    <submittedName>
        <fullName evidence="10">Uncharacterized protein</fullName>
    </submittedName>
</protein>
<dbReference type="PANTHER" id="PTHR10130:SF0">
    <property type="entry name" value="GH08708P"/>
    <property type="match status" value="1"/>
</dbReference>
<dbReference type="PANTHER" id="PTHR10130">
    <property type="entry name" value="PEROXISOMAL TARGETING SIGNAL 1 RECEPTOR PEX5"/>
    <property type="match status" value="1"/>
</dbReference>
<dbReference type="PROSITE" id="PS50005">
    <property type="entry name" value="TPR"/>
    <property type="match status" value="3"/>
</dbReference>
<comment type="subcellular location">
    <subcellularLocation>
        <location evidence="2">Cytoplasm</location>
    </subcellularLocation>
    <subcellularLocation>
        <location evidence="1">Peroxisome</location>
    </subcellularLocation>
</comment>
<dbReference type="Proteomes" id="UP000320333">
    <property type="component" value="Unassembled WGS sequence"/>
</dbReference>
<keyword evidence="7" id="KW-0576">Peroxisome</keyword>
<dbReference type="InterPro" id="IPR019734">
    <property type="entry name" value="TPR_rpt"/>
</dbReference>
<dbReference type="SUPFAM" id="SSF48452">
    <property type="entry name" value="TPR-like"/>
    <property type="match status" value="1"/>
</dbReference>
<dbReference type="AlphaFoldDB" id="A0A507FDJ8"/>
<dbReference type="OrthoDB" id="10006023at2759"/>
<evidence type="ECO:0000256" key="4">
    <source>
        <dbReference type="ARBA" id="ARBA00022490"/>
    </source>
</evidence>
<dbReference type="Gene3D" id="6.10.280.230">
    <property type="match status" value="1"/>
</dbReference>
<evidence type="ECO:0000256" key="3">
    <source>
        <dbReference type="ARBA" id="ARBA00005348"/>
    </source>
</evidence>
<gene>
    <name evidence="10" type="ORF">CcCBS67573_g04444</name>
</gene>
<dbReference type="GO" id="GO:0005052">
    <property type="term" value="F:peroxisome matrix targeting signal-1 binding"/>
    <property type="evidence" value="ECO:0007669"/>
    <property type="project" value="TreeGrafter"/>
</dbReference>
<comment type="caution">
    <text evidence="10">The sequence shown here is derived from an EMBL/GenBank/DDBJ whole genome shotgun (WGS) entry which is preliminary data.</text>
</comment>
<evidence type="ECO:0000256" key="2">
    <source>
        <dbReference type="ARBA" id="ARBA00004496"/>
    </source>
</evidence>
<evidence type="ECO:0000256" key="8">
    <source>
        <dbReference type="PROSITE-ProRule" id="PRU00339"/>
    </source>
</evidence>
<feature type="region of interest" description="Disordered" evidence="9">
    <location>
        <begin position="17"/>
        <end position="56"/>
    </location>
</feature>
<evidence type="ECO:0000313" key="11">
    <source>
        <dbReference type="Proteomes" id="UP000320333"/>
    </source>
</evidence>
<dbReference type="GO" id="GO:0005778">
    <property type="term" value="C:peroxisomal membrane"/>
    <property type="evidence" value="ECO:0007669"/>
    <property type="project" value="TreeGrafter"/>
</dbReference>
<keyword evidence="4" id="KW-0963">Cytoplasm</keyword>
<dbReference type="GO" id="GO:0016560">
    <property type="term" value="P:protein import into peroxisome matrix, docking"/>
    <property type="evidence" value="ECO:0007669"/>
    <property type="project" value="TreeGrafter"/>
</dbReference>
<feature type="repeat" description="TPR" evidence="8">
    <location>
        <begin position="598"/>
        <end position="631"/>
    </location>
</feature>
<evidence type="ECO:0000313" key="10">
    <source>
        <dbReference type="EMBL" id="TPX74294.1"/>
    </source>
</evidence>
<feature type="repeat" description="TPR" evidence="8">
    <location>
        <begin position="564"/>
        <end position="597"/>
    </location>
</feature>
<evidence type="ECO:0000256" key="1">
    <source>
        <dbReference type="ARBA" id="ARBA00004275"/>
    </source>
</evidence>
<proteinExistence type="inferred from homology"/>
<dbReference type="Gene3D" id="1.25.40.10">
    <property type="entry name" value="Tetratricopeptide repeat domain"/>
    <property type="match status" value="1"/>
</dbReference>
<dbReference type="STRING" id="246404.A0A507FDJ8"/>
<feature type="repeat" description="TPR" evidence="8">
    <location>
        <begin position="462"/>
        <end position="495"/>
    </location>
</feature>
<feature type="compositionally biased region" description="Polar residues" evidence="9">
    <location>
        <begin position="17"/>
        <end position="29"/>
    </location>
</feature>
<dbReference type="InterPro" id="IPR024111">
    <property type="entry name" value="PEX5/PEX5L"/>
</dbReference>